<dbReference type="EMBL" id="MK033573">
    <property type="protein sequence ID" value="QBH66878.1"/>
    <property type="molecule type" value="Genomic_DNA"/>
</dbReference>
<reference evidence="2 16" key="1">
    <citation type="journal article" date="2000" name="Virus Genes">
        <title>Comparative analysis of the granulin regions of the Phthorimaea operculella and Spodoptera littoralis granuloviruses.</title>
        <authorList>
            <person name="Taha A."/>
            <person name="Nour-El-Din A."/>
            <person name="Croizier L."/>
            <person name="Ferber M.L."/>
            <person name="Croizier G."/>
        </authorList>
    </citation>
    <scope>NUCLEOTIDE SEQUENCE [LARGE SCALE GENOMIC DNA]</scope>
</reference>
<dbReference type="PROSITE" id="PS50011">
    <property type="entry name" value="PROTEIN_KINASE_DOM"/>
    <property type="match status" value="1"/>
</dbReference>
<keyword evidence="2" id="KW-0418">Kinase</keyword>
<feature type="domain" description="Protein kinase" evidence="1">
    <location>
        <begin position="20"/>
        <end position="276"/>
    </location>
</feature>
<dbReference type="EMBL" id="MK033571">
    <property type="protein sequence ID" value="QBH66618.1"/>
    <property type="molecule type" value="Genomic_DNA"/>
</dbReference>
<evidence type="ECO:0000313" key="11">
    <source>
        <dbReference type="EMBL" id="QBH66748.1"/>
    </source>
</evidence>
<dbReference type="GO" id="GO:0004674">
    <property type="term" value="F:protein serine/threonine kinase activity"/>
    <property type="evidence" value="ECO:0007669"/>
    <property type="project" value="TreeGrafter"/>
</dbReference>
<dbReference type="EMBL" id="MK033566">
    <property type="protein sequence ID" value="QBH65968.1"/>
    <property type="molecule type" value="Genomic_DNA"/>
</dbReference>
<evidence type="ECO:0000313" key="16">
    <source>
        <dbReference type="Proteomes" id="UP000202706"/>
    </source>
</evidence>
<evidence type="ECO:0000313" key="2">
    <source>
        <dbReference type="EMBL" id="AAM70201.1"/>
    </source>
</evidence>
<evidence type="ECO:0000313" key="10">
    <source>
        <dbReference type="EMBL" id="QBH66618.1"/>
    </source>
</evidence>
<evidence type="ECO:0000313" key="5">
    <source>
        <dbReference type="EMBL" id="QBH65968.1"/>
    </source>
</evidence>
<dbReference type="EMBL" id="MK033568">
    <property type="protein sequence ID" value="QBH66228.1"/>
    <property type="molecule type" value="Genomic_DNA"/>
</dbReference>
<dbReference type="InterPro" id="IPR000719">
    <property type="entry name" value="Prot_kinase_dom"/>
</dbReference>
<evidence type="ECO:0000313" key="8">
    <source>
        <dbReference type="EMBL" id="QBH66358.1"/>
    </source>
</evidence>
<dbReference type="PROSITE" id="PS00108">
    <property type="entry name" value="PROTEIN_KINASE_ST"/>
    <property type="match status" value="1"/>
</dbReference>
<evidence type="ECO:0000313" key="6">
    <source>
        <dbReference type="EMBL" id="QBH66098.1"/>
    </source>
</evidence>
<proteinExistence type="predicted"/>
<evidence type="ECO:0000313" key="3">
    <source>
        <dbReference type="EMBL" id="ANY57392.1"/>
    </source>
</evidence>
<dbReference type="EMBL" id="MK033565">
    <property type="protein sequence ID" value="QBH65838.1"/>
    <property type="molecule type" value="Genomic_DNA"/>
</dbReference>
<dbReference type="Pfam" id="PF00069">
    <property type="entry name" value="Pkinase"/>
    <property type="match status" value="1"/>
</dbReference>
<dbReference type="InterPro" id="IPR011009">
    <property type="entry name" value="Kinase-like_dom_sf"/>
</dbReference>
<sequence length="278" mass="32481">MNPSRSIARVVQDLKNIQILEKLNKNEDSSYENVYLCKKRNDPTKYVCKLLEKRIFNPLEFAVAVMMKDNPHYVNIQNFVYTENGDVFYLMDYIKDGDLFDLIKRNKKKIPLDENACRRIIITLVNALNDLHKHYLIHNDIKLENLLYDRSKKRVYLCDFGLVSTIGAPSCYDGTVVYFSPEKIVKSVCDVSFDWWAVGVVAYEILSTHYPFDLNDNDGEEVNSIEPDEMLPLYTKPLPRINHVSNNANDFVQKMLCLDIDKRLSTYDEIIKHPWLLI</sequence>
<dbReference type="RefSeq" id="NP_663168.1">
    <property type="nucleotide sequence ID" value="NC_004062.1"/>
</dbReference>
<organism evidence="2 16">
    <name type="scientific">Phthorimaea operculella granulovirus</name>
    <dbReference type="NCBI Taxonomy" id="192584"/>
    <lineage>
        <taxon>Viruses</taxon>
        <taxon>Viruses incertae sedis</taxon>
        <taxon>Naldaviricetes</taxon>
        <taxon>Lefavirales</taxon>
        <taxon>Baculoviridae</taxon>
        <taxon>Betabaculovirus</taxon>
        <taxon>Betabaculovirus phoperculellae</taxon>
    </lineage>
</organism>
<dbReference type="Proteomes" id="UP000202706">
    <property type="component" value="Segment"/>
</dbReference>
<dbReference type="PANTHER" id="PTHR44167:SF24">
    <property type="entry name" value="SERINE_THREONINE-PROTEIN KINASE CHK2"/>
    <property type="match status" value="1"/>
</dbReference>
<dbReference type="SMART" id="SM00220">
    <property type="entry name" value="S_TKc"/>
    <property type="match status" value="1"/>
</dbReference>
<dbReference type="OrthoDB" id="8955at10239"/>
<dbReference type="PANTHER" id="PTHR44167">
    <property type="entry name" value="OVARIAN-SPECIFIC SERINE/THREONINE-PROTEIN KINASE LOK-RELATED"/>
    <property type="match status" value="1"/>
</dbReference>
<dbReference type="EMBL" id="KU666536">
    <property type="protein sequence ID" value="ANY57392.1"/>
    <property type="molecule type" value="Genomic_DNA"/>
</dbReference>
<evidence type="ECO:0000313" key="12">
    <source>
        <dbReference type="EMBL" id="QBH66878.1"/>
    </source>
</evidence>
<evidence type="ECO:0000313" key="13">
    <source>
        <dbReference type="EMBL" id="QBH67007.1"/>
    </source>
</evidence>
<dbReference type="GO" id="GO:0005524">
    <property type="term" value="F:ATP binding"/>
    <property type="evidence" value="ECO:0007669"/>
    <property type="project" value="InterPro"/>
</dbReference>
<dbReference type="EMBL" id="MK033576">
    <property type="protein sequence ID" value="QBH67267.1"/>
    <property type="molecule type" value="Genomic_DNA"/>
</dbReference>
<reference evidence="4" key="4">
    <citation type="journal article" date="2019" name="J. Gen. Virol.">
        <title>Elucidating the genetic diversity of Phthorimaea operculella granulovirus (PhopGV).</title>
        <authorList>
            <person name="Larem A."/>
            <person name="Ben-Tiba S."/>
            <person name="Wennmann J.T."/>
            <person name="Gueli Alletti G."/>
            <person name="Jehle J.A."/>
        </authorList>
    </citation>
    <scope>NUCLEOTIDE SEQUENCE</scope>
    <source>
        <strain evidence="4">PhopGV-CR3.1</strain>
        <strain evidence="5">PhopGV-CR5.1</strain>
        <strain evidence="6">PhopGV-GR1.1</strain>
        <strain evidence="7">PhopGV-GR1.2</strain>
        <strain evidence="8">PhopGV-GR2.1</strain>
        <strain evidence="9">PhopGV-IT1.1</strain>
        <strain evidence="10">PhopGV-LS1.1</strain>
        <strain evidence="11">PhopGV-LS1.2</strain>
        <strain evidence="12">PhopGV-LS2.1</strain>
        <strain evidence="13">PhopGV-LS3.1</strain>
        <strain evidence="14">PhopGV-R</strain>
        <strain evidence="15">PhopGV-Ym.1</strain>
    </source>
</reference>
<dbReference type="EMBL" id="MK033570">
    <property type="protein sequence ID" value="QBH66488.1"/>
    <property type="molecule type" value="Genomic_DNA"/>
</dbReference>
<keyword evidence="2" id="KW-0808">Transferase</keyword>
<dbReference type="GeneID" id="949344"/>
<reference evidence="2" key="2">
    <citation type="submission" date="2002-04" db="EMBL/GenBank/DDBJ databases">
        <title>The complete sequence of the potato tuber moth, Phthorimaea operculella, granulovirus.</title>
        <authorList>
            <person name="Croizier L."/>
            <person name="Taha A."/>
            <person name="Croizier G."/>
            <person name="Lopez Ferber M."/>
        </authorList>
    </citation>
    <scope>NUCLEOTIDE SEQUENCE</scope>
</reference>
<dbReference type="Gene3D" id="1.10.510.10">
    <property type="entry name" value="Transferase(Phosphotransferase) domain 1"/>
    <property type="match status" value="1"/>
</dbReference>
<dbReference type="EMBL" id="MK033575">
    <property type="protein sequence ID" value="QBH67137.1"/>
    <property type="molecule type" value="Genomic_DNA"/>
</dbReference>
<evidence type="ECO:0000313" key="4">
    <source>
        <dbReference type="EMBL" id="QBH65838.1"/>
    </source>
</evidence>
<reference evidence="3" key="3">
    <citation type="journal article" date="2016" name="Arch. Virol.">
        <title>The comparative analysis of complete genome sequences from two South African betabaculoviruses: Phthorimaea operculella granulovirus and Plutella xylostella granulovirus.</title>
        <authorList>
            <person name="Jukes M.D."/>
            <person name="Motsoeneng B.M."/>
            <person name="Knox C.M."/>
            <person name="Hill M.P."/>
            <person name="Moore S.D."/>
        </authorList>
    </citation>
    <scope>NUCLEOTIDE SEQUENCE</scope>
    <source>
        <strain evidence="3">SA</strain>
    </source>
</reference>
<name>Q8JS56_9BBAC</name>
<evidence type="ECO:0000313" key="9">
    <source>
        <dbReference type="EMBL" id="QBH66488.1"/>
    </source>
</evidence>
<evidence type="ECO:0000313" key="15">
    <source>
        <dbReference type="EMBL" id="QBH67267.1"/>
    </source>
</evidence>
<dbReference type="EMBL" id="MK033567">
    <property type="protein sequence ID" value="QBH66098.1"/>
    <property type="molecule type" value="Genomic_DNA"/>
</dbReference>
<dbReference type="InterPro" id="IPR008271">
    <property type="entry name" value="Ser/Thr_kinase_AS"/>
</dbReference>
<gene>
    <name evidence="2" type="primary">PhopGV003</name>
    <name evidence="3" type="synonym">pk-1</name>
    <name evidence="3" type="ORF">PhopGVgp003</name>
</gene>
<dbReference type="EMBL" id="MK033569">
    <property type="protein sequence ID" value="QBH66358.1"/>
    <property type="molecule type" value="Genomic_DNA"/>
</dbReference>
<dbReference type="SUPFAM" id="SSF56112">
    <property type="entry name" value="Protein kinase-like (PK-like)"/>
    <property type="match status" value="1"/>
</dbReference>
<evidence type="ECO:0000313" key="14">
    <source>
        <dbReference type="EMBL" id="QBH67137.1"/>
    </source>
</evidence>
<dbReference type="EMBL" id="MK033572">
    <property type="protein sequence ID" value="QBH66748.1"/>
    <property type="molecule type" value="Genomic_DNA"/>
</dbReference>
<keyword evidence="16" id="KW-1185">Reference proteome</keyword>
<dbReference type="EMBL" id="MK033574">
    <property type="protein sequence ID" value="QBH67007.1"/>
    <property type="molecule type" value="Genomic_DNA"/>
</dbReference>
<dbReference type="EMBL" id="AF499596">
    <property type="protein sequence ID" value="AAM70201.1"/>
    <property type="molecule type" value="Genomic_DNA"/>
</dbReference>
<dbReference type="KEGG" id="vg:949344"/>
<protein>
    <submittedName>
        <fullName evidence="2">Protein kinase 1</fullName>
    </submittedName>
</protein>
<accession>Q8JS56</accession>
<evidence type="ECO:0000313" key="7">
    <source>
        <dbReference type="EMBL" id="QBH66228.1"/>
    </source>
</evidence>
<evidence type="ECO:0000259" key="1">
    <source>
        <dbReference type="PROSITE" id="PS50011"/>
    </source>
</evidence>